<reference evidence="2" key="2">
    <citation type="submission" date="2015-01" db="EMBL/GenBank/DDBJ databases">
        <title>Evolutionary Origins and Diversification of the Mycorrhizal Mutualists.</title>
        <authorList>
            <consortium name="DOE Joint Genome Institute"/>
            <consortium name="Mycorrhizal Genomics Consortium"/>
            <person name="Kohler A."/>
            <person name="Kuo A."/>
            <person name="Nagy L.G."/>
            <person name="Floudas D."/>
            <person name="Copeland A."/>
            <person name="Barry K.W."/>
            <person name="Cichocki N."/>
            <person name="Veneault-Fourrey C."/>
            <person name="LaButti K."/>
            <person name="Lindquist E.A."/>
            <person name="Lipzen A."/>
            <person name="Lundell T."/>
            <person name="Morin E."/>
            <person name="Murat C."/>
            <person name="Riley R."/>
            <person name="Ohm R."/>
            <person name="Sun H."/>
            <person name="Tunlid A."/>
            <person name="Henrissat B."/>
            <person name="Grigoriev I.V."/>
            <person name="Hibbett D.S."/>
            <person name="Martin F."/>
        </authorList>
    </citation>
    <scope>NUCLEOTIDE SEQUENCE [LARGE SCALE GENOMIC DNA]</scope>
    <source>
        <strain evidence="2">Ve08.2h10</strain>
    </source>
</reference>
<accession>A0A0D0E565</accession>
<dbReference type="EMBL" id="KN824851">
    <property type="protein sequence ID" value="KIK99721.1"/>
    <property type="molecule type" value="Genomic_DNA"/>
</dbReference>
<dbReference type="Proteomes" id="UP000054538">
    <property type="component" value="Unassembled WGS sequence"/>
</dbReference>
<feature type="non-terminal residue" evidence="1">
    <location>
        <position position="1"/>
    </location>
</feature>
<dbReference type="HOGENOM" id="CLU_006344_6_3_1"/>
<dbReference type="AlphaFoldDB" id="A0A0D0E565"/>
<keyword evidence="2" id="KW-1185">Reference proteome</keyword>
<evidence type="ECO:0000313" key="1">
    <source>
        <dbReference type="EMBL" id="KIK99721.1"/>
    </source>
</evidence>
<evidence type="ECO:0000313" key="2">
    <source>
        <dbReference type="Proteomes" id="UP000054538"/>
    </source>
</evidence>
<proteinExistence type="predicted"/>
<sequence length="130" mass="14884">LDTIQDALSRFHQYHEIFCSTSVVLTFSLPRQHSMQHYPALICQFGAPNRLCSLITESKHIKAVKEPYHRSNHHNTLRQMLLCNQRLDKLLVARVDFWARGMLNGTCPSALKETLGMYNVISSISLSNTK</sequence>
<gene>
    <name evidence="1" type="ORF">PAXRUDRAFT_131393</name>
</gene>
<protein>
    <submittedName>
        <fullName evidence="1">Uncharacterized protein</fullName>
    </submittedName>
</protein>
<name>A0A0D0E565_9AGAM</name>
<organism evidence="1 2">
    <name type="scientific">Paxillus rubicundulus Ve08.2h10</name>
    <dbReference type="NCBI Taxonomy" id="930991"/>
    <lineage>
        <taxon>Eukaryota</taxon>
        <taxon>Fungi</taxon>
        <taxon>Dikarya</taxon>
        <taxon>Basidiomycota</taxon>
        <taxon>Agaricomycotina</taxon>
        <taxon>Agaricomycetes</taxon>
        <taxon>Agaricomycetidae</taxon>
        <taxon>Boletales</taxon>
        <taxon>Paxilineae</taxon>
        <taxon>Paxillaceae</taxon>
        <taxon>Paxillus</taxon>
    </lineage>
</organism>
<reference evidence="1 2" key="1">
    <citation type="submission" date="2014-04" db="EMBL/GenBank/DDBJ databases">
        <authorList>
            <consortium name="DOE Joint Genome Institute"/>
            <person name="Kuo A."/>
            <person name="Kohler A."/>
            <person name="Jargeat P."/>
            <person name="Nagy L.G."/>
            <person name="Floudas D."/>
            <person name="Copeland A."/>
            <person name="Barry K.W."/>
            <person name="Cichocki N."/>
            <person name="Veneault-Fourrey C."/>
            <person name="LaButti K."/>
            <person name="Lindquist E.A."/>
            <person name="Lipzen A."/>
            <person name="Lundell T."/>
            <person name="Morin E."/>
            <person name="Murat C."/>
            <person name="Sun H."/>
            <person name="Tunlid A."/>
            <person name="Henrissat B."/>
            <person name="Grigoriev I.V."/>
            <person name="Hibbett D.S."/>
            <person name="Martin F."/>
            <person name="Nordberg H.P."/>
            <person name="Cantor M.N."/>
            <person name="Hua S.X."/>
        </authorList>
    </citation>
    <scope>NUCLEOTIDE SEQUENCE [LARGE SCALE GENOMIC DNA]</scope>
    <source>
        <strain evidence="1 2">Ve08.2h10</strain>
    </source>
</reference>
<dbReference type="InParanoid" id="A0A0D0E565"/>
<dbReference type="OrthoDB" id="3246013at2759"/>